<evidence type="ECO:0000313" key="2">
    <source>
        <dbReference type="EMBL" id="BBP89496.1"/>
    </source>
</evidence>
<dbReference type="EMBL" id="AP021906">
    <property type="protein sequence ID" value="BBP89496.1"/>
    <property type="molecule type" value="Genomic_DNA"/>
</dbReference>
<dbReference type="AlphaFoldDB" id="A0A5S9MD90"/>
<protein>
    <submittedName>
        <fullName evidence="2">Uncharacterized protein</fullName>
    </submittedName>
</protein>
<evidence type="ECO:0000256" key="1">
    <source>
        <dbReference type="SAM" id="Phobius"/>
    </source>
</evidence>
<organism evidence="2 3">
    <name type="scientific">Bacillus safensis</name>
    <dbReference type="NCBI Taxonomy" id="561879"/>
    <lineage>
        <taxon>Bacteria</taxon>
        <taxon>Bacillati</taxon>
        <taxon>Bacillota</taxon>
        <taxon>Bacilli</taxon>
        <taxon>Bacillales</taxon>
        <taxon>Bacillaceae</taxon>
        <taxon>Bacillus</taxon>
    </lineage>
</organism>
<feature type="transmembrane region" description="Helical" evidence="1">
    <location>
        <begin position="7"/>
        <end position="26"/>
    </location>
</feature>
<keyword evidence="1" id="KW-0472">Membrane</keyword>
<proteinExistence type="predicted"/>
<keyword evidence="1" id="KW-0812">Transmembrane</keyword>
<keyword evidence="1" id="KW-1133">Transmembrane helix</keyword>
<reference evidence="2 3" key="1">
    <citation type="submission" date="2019-12" db="EMBL/GenBank/DDBJ databases">
        <title>Full genome sequence of a Bacillus safensis strain isolated from commercially available natto in Indonesia.</title>
        <authorList>
            <person name="Yoshida M."/>
            <person name="Uomi M."/>
            <person name="Waturangi D."/>
            <person name="Ekaputri J.J."/>
            <person name="Setiamarga D.H.E."/>
        </authorList>
    </citation>
    <scope>NUCLEOTIDE SEQUENCE [LARGE SCALE GENOMIC DNA]</scope>
    <source>
        <strain evidence="2 3">IDN1</strain>
    </source>
</reference>
<accession>A0A5S9MD90</accession>
<gene>
    <name evidence="2" type="ORF">BsIDN1_31140</name>
</gene>
<evidence type="ECO:0000313" key="3">
    <source>
        <dbReference type="Proteomes" id="UP000464658"/>
    </source>
</evidence>
<dbReference type="Proteomes" id="UP000464658">
    <property type="component" value="Chromosome"/>
</dbReference>
<sequence>MLQIIKARWIVLVVWMITAVILFITAPDLEELTREKGQLKVPEGTPTAEALHLLDKLSDKTGKKIQVCLYSPNNICSLRKSRN</sequence>
<name>A0A5S9MD90_BACIA</name>